<organism evidence="4 5">
    <name type="scientific">Oribacterium parvum</name>
    <dbReference type="NCBI Taxonomy" id="1501329"/>
    <lineage>
        <taxon>Bacteria</taxon>
        <taxon>Bacillati</taxon>
        <taxon>Bacillota</taxon>
        <taxon>Clostridia</taxon>
        <taxon>Lachnospirales</taxon>
        <taxon>Lachnospiraceae</taxon>
        <taxon>Oribacterium</taxon>
    </lineage>
</organism>
<dbReference type="GO" id="GO:0005975">
    <property type="term" value="P:carbohydrate metabolic process"/>
    <property type="evidence" value="ECO:0007669"/>
    <property type="project" value="InterPro"/>
</dbReference>
<evidence type="ECO:0000313" key="4">
    <source>
        <dbReference type="EMBL" id="MBF1284383.1"/>
    </source>
</evidence>
<keyword evidence="2" id="KW-0326">Glycosidase</keyword>
<evidence type="ECO:0000259" key="3">
    <source>
        <dbReference type="Pfam" id="PF00128"/>
    </source>
</evidence>
<dbReference type="Gene3D" id="3.20.20.80">
    <property type="entry name" value="Glycosidases"/>
    <property type="match status" value="2"/>
</dbReference>
<dbReference type="PANTHER" id="PTHR10357:SF210">
    <property type="entry name" value="MALTODEXTRIN GLUCOSIDASE"/>
    <property type="match status" value="1"/>
</dbReference>
<evidence type="ECO:0000313" key="5">
    <source>
        <dbReference type="Proteomes" id="UP000709351"/>
    </source>
</evidence>
<dbReference type="Proteomes" id="UP000709351">
    <property type="component" value="Unassembled WGS sequence"/>
</dbReference>
<reference evidence="4" key="1">
    <citation type="submission" date="2020-04" db="EMBL/GenBank/DDBJ databases">
        <title>Deep metagenomics examines the oral microbiome during advanced dental caries in children, revealing novel taxa and co-occurrences with host molecules.</title>
        <authorList>
            <person name="Baker J.L."/>
            <person name="Morton J.T."/>
            <person name="Dinis M."/>
            <person name="Alvarez R."/>
            <person name="Tran N.C."/>
            <person name="Knight R."/>
            <person name="Edlund A."/>
        </authorList>
    </citation>
    <scope>NUCLEOTIDE SEQUENCE</scope>
    <source>
        <strain evidence="4">JCVI_24_bin.2</strain>
    </source>
</reference>
<dbReference type="Gene3D" id="3.90.400.10">
    <property type="entry name" value="Oligo-1,6-glucosidase, Domain 2"/>
    <property type="match status" value="1"/>
</dbReference>
<dbReference type="InterPro" id="IPR045857">
    <property type="entry name" value="O16G_dom_2"/>
</dbReference>
<dbReference type="InterPro" id="IPR017853">
    <property type="entry name" value="GH"/>
</dbReference>
<protein>
    <submittedName>
        <fullName evidence="4">Alpha-amylase</fullName>
    </submittedName>
</protein>
<feature type="non-terminal residue" evidence="4">
    <location>
        <position position="219"/>
    </location>
</feature>
<evidence type="ECO:0000256" key="2">
    <source>
        <dbReference type="ARBA" id="ARBA00023295"/>
    </source>
</evidence>
<comment type="caution">
    <text evidence="4">The sequence shown here is derived from an EMBL/GenBank/DDBJ whole genome shotgun (WGS) entry which is preliminary data.</text>
</comment>
<accession>A0A930DT72</accession>
<dbReference type="SUPFAM" id="SSF51445">
    <property type="entry name" value="(Trans)glycosidases"/>
    <property type="match status" value="1"/>
</dbReference>
<feature type="domain" description="Glycosyl hydrolase family 13 catalytic" evidence="3">
    <location>
        <begin position="29"/>
        <end position="188"/>
    </location>
</feature>
<proteinExistence type="predicted"/>
<dbReference type="InterPro" id="IPR006047">
    <property type="entry name" value="GH13_cat_dom"/>
</dbReference>
<sequence length="219" mass="25315">MAWYDGAIFYQILPGAVLSTLSGEENSNIKELEEYLPYLKVLGCDGIILGPVFSKNPLQYGTGDFHQIRKWLGTEEEFRNFVEDAHGMGIRIVLDVAFPFCDRSFFAFQDLQEKGEASPYCDWFLDLDFSKRSPMGDSFSYQSFRNMPEHPLFNLDNEGLRLYLVEQVKHWISAYDIDGLRLAYSEAVDIHFQKSLRYFSSQMKAEFFLLGEQFIGELA</sequence>
<dbReference type="PANTHER" id="PTHR10357">
    <property type="entry name" value="ALPHA-AMYLASE FAMILY MEMBER"/>
    <property type="match status" value="1"/>
</dbReference>
<dbReference type="Pfam" id="PF00128">
    <property type="entry name" value="Alpha-amylase"/>
    <property type="match status" value="1"/>
</dbReference>
<gene>
    <name evidence="4" type="ORF">HXM93_07640</name>
</gene>
<name>A0A930DT72_9FIRM</name>
<dbReference type="EMBL" id="JABZRD010000494">
    <property type="protein sequence ID" value="MBF1284383.1"/>
    <property type="molecule type" value="Genomic_DNA"/>
</dbReference>
<dbReference type="GO" id="GO:0016798">
    <property type="term" value="F:hydrolase activity, acting on glycosyl bonds"/>
    <property type="evidence" value="ECO:0007669"/>
    <property type="project" value="UniProtKB-KW"/>
</dbReference>
<evidence type="ECO:0000256" key="1">
    <source>
        <dbReference type="ARBA" id="ARBA00022801"/>
    </source>
</evidence>
<keyword evidence="1" id="KW-0378">Hydrolase</keyword>
<dbReference type="AlphaFoldDB" id="A0A930DT72"/>